<dbReference type="Pfam" id="PF01929">
    <property type="entry name" value="Ribosomal_L14e"/>
    <property type="match status" value="1"/>
</dbReference>
<evidence type="ECO:0000256" key="5">
    <source>
        <dbReference type="ARBA" id="ARBA00022980"/>
    </source>
</evidence>
<evidence type="ECO:0000259" key="7">
    <source>
        <dbReference type="Pfam" id="PF01929"/>
    </source>
</evidence>
<organism evidence="8 9">
    <name type="scientific">Chaetoceros tenuissimus</name>
    <dbReference type="NCBI Taxonomy" id="426638"/>
    <lineage>
        <taxon>Eukaryota</taxon>
        <taxon>Sar</taxon>
        <taxon>Stramenopiles</taxon>
        <taxon>Ochrophyta</taxon>
        <taxon>Bacillariophyta</taxon>
        <taxon>Coscinodiscophyceae</taxon>
        <taxon>Chaetocerotophycidae</taxon>
        <taxon>Chaetocerotales</taxon>
        <taxon>Chaetocerotaceae</taxon>
        <taxon>Chaetoceros</taxon>
    </lineage>
</organism>
<comment type="caution">
    <text evidence="8">The sequence shown here is derived from an EMBL/GenBank/DDBJ whole genome shotgun (WGS) entry which is preliminary data.</text>
</comment>
<comment type="similarity">
    <text evidence="2">Belongs to the eukaryotic ribosomal protein eL14 family.</text>
</comment>
<dbReference type="InterPro" id="IPR008991">
    <property type="entry name" value="Translation_prot_SH3-like_sf"/>
</dbReference>
<evidence type="ECO:0000256" key="3">
    <source>
        <dbReference type="ARBA" id="ARBA00022528"/>
    </source>
</evidence>
<dbReference type="EMBL" id="BLLK01000047">
    <property type="protein sequence ID" value="GFH54200.1"/>
    <property type="molecule type" value="Genomic_DNA"/>
</dbReference>
<proteinExistence type="inferred from homology"/>
<dbReference type="GO" id="GO:0006412">
    <property type="term" value="P:translation"/>
    <property type="evidence" value="ECO:0007669"/>
    <property type="project" value="InterPro"/>
</dbReference>
<accession>A0AAD3H8E1</accession>
<evidence type="ECO:0000256" key="4">
    <source>
        <dbReference type="ARBA" id="ARBA00022640"/>
    </source>
</evidence>
<evidence type="ECO:0000313" key="8">
    <source>
        <dbReference type="EMBL" id="GFH54200.1"/>
    </source>
</evidence>
<keyword evidence="4" id="KW-0934">Plastid</keyword>
<comment type="subcellular location">
    <subcellularLocation>
        <location evidence="1">Plastid</location>
        <location evidence="1">Chloroplast</location>
    </subcellularLocation>
</comment>
<keyword evidence="6" id="KW-0687">Ribonucleoprotein</keyword>
<evidence type="ECO:0000256" key="1">
    <source>
        <dbReference type="ARBA" id="ARBA00004229"/>
    </source>
</evidence>
<dbReference type="InterPro" id="IPR002784">
    <property type="entry name" value="Ribosomal_eL14_dom"/>
</dbReference>
<dbReference type="Gene3D" id="6.10.250.2270">
    <property type="match status" value="1"/>
</dbReference>
<sequence>MLLRLQIPTKQTRITTYSILKGNDSISSKKSCISFPSSVQATCVLACDKMVFKRYVEVGRVVLVNYGPDAGKLATIVDIVDQNKCLIEGPANLTGVERQVISYGRIALTDLKVKIGRNARQKTLNAAWAAADIQAKWDGSSWAKKLAAKSKRASLSDFDRFKVMVARKQKSSIIAKKMAELSA</sequence>
<name>A0AAD3H8E1_9STRA</name>
<feature type="domain" description="Large ribosomal subunit protein eL14" evidence="7">
    <location>
        <begin position="97"/>
        <end position="170"/>
    </location>
</feature>
<protein>
    <submittedName>
        <fullName evidence="8">Ribosomal L14e-domain-containing protein</fullName>
    </submittedName>
</protein>
<reference evidence="8 9" key="1">
    <citation type="journal article" date="2021" name="Sci. Rep.">
        <title>The genome of the diatom Chaetoceros tenuissimus carries an ancient integrated fragment of an extant virus.</title>
        <authorList>
            <person name="Hongo Y."/>
            <person name="Kimura K."/>
            <person name="Takaki Y."/>
            <person name="Yoshida Y."/>
            <person name="Baba S."/>
            <person name="Kobayashi G."/>
            <person name="Nagasaki K."/>
            <person name="Hano T."/>
            <person name="Tomaru Y."/>
        </authorList>
    </citation>
    <scope>NUCLEOTIDE SEQUENCE [LARGE SCALE GENOMIC DNA]</scope>
    <source>
        <strain evidence="8 9">NIES-3715</strain>
    </source>
</reference>
<keyword evidence="9" id="KW-1185">Reference proteome</keyword>
<dbReference type="SUPFAM" id="SSF50104">
    <property type="entry name" value="Translation proteins SH3-like domain"/>
    <property type="match status" value="1"/>
</dbReference>
<keyword evidence="5" id="KW-0689">Ribosomal protein</keyword>
<evidence type="ECO:0000313" key="9">
    <source>
        <dbReference type="Proteomes" id="UP001054902"/>
    </source>
</evidence>
<dbReference type="GO" id="GO:0042273">
    <property type="term" value="P:ribosomal large subunit biogenesis"/>
    <property type="evidence" value="ECO:0007669"/>
    <property type="project" value="TreeGrafter"/>
</dbReference>
<dbReference type="Gene3D" id="2.30.30.30">
    <property type="match status" value="1"/>
</dbReference>
<dbReference type="GO" id="GO:0003735">
    <property type="term" value="F:structural constituent of ribosome"/>
    <property type="evidence" value="ECO:0007669"/>
    <property type="project" value="InterPro"/>
</dbReference>
<dbReference type="GO" id="GO:0003723">
    <property type="term" value="F:RNA binding"/>
    <property type="evidence" value="ECO:0007669"/>
    <property type="project" value="InterPro"/>
</dbReference>
<dbReference type="Proteomes" id="UP001054902">
    <property type="component" value="Unassembled WGS sequence"/>
</dbReference>
<dbReference type="PANTHER" id="PTHR11127">
    <property type="entry name" value="60S RIBOSOMAL PROTEIN L14"/>
    <property type="match status" value="1"/>
</dbReference>
<keyword evidence="3" id="KW-0150">Chloroplast</keyword>
<dbReference type="CDD" id="cd23702">
    <property type="entry name" value="eL14"/>
    <property type="match status" value="1"/>
</dbReference>
<gene>
    <name evidence="8" type="ORF">CTEN210_10676</name>
</gene>
<dbReference type="InterPro" id="IPR014722">
    <property type="entry name" value="Rib_uL2_dom2"/>
</dbReference>
<dbReference type="PANTHER" id="PTHR11127:SF2">
    <property type="entry name" value="LARGE RIBOSOMAL SUBUNIT PROTEIN EL14"/>
    <property type="match status" value="1"/>
</dbReference>
<dbReference type="AlphaFoldDB" id="A0AAD3H8E1"/>
<dbReference type="InterPro" id="IPR039660">
    <property type="entry name" value="Ribosomal_eL14"/>
</dbReference>
<evidence type="ECO:0000256" key="6">
    <source>
        <dbReference type="ARBA" id="ARBA00023274"/>
    </source>
</evidence>
<dbReference type="GO" id="GO:0009507">
    <property type="term" value="C:chloroplast"/>
    <property type="evidence" value="ECO:0007669"/>
    <property type="project" value="UniProtKB-SubCell"/>
</dbReference>
<evidence type="ECO:0000256" key="2">
    <source>
        <dbReference type="ARBA" id="ARBA00006592"/>
    </source>
</evidence>
<dbReference type="GO" id="GO:0022625">
    <property type="term" value="C:cytosolic large ribosomal subunit"/>
    <property type="evidence" value="ECO:0007669"/>
    <property type="project" value="TreeGrafter"/>
</dbReference>